<sequence>MSSRLSAWSGAAEIQTVRASLGGEAMLQDLRAATNYSIWVRARADRGLGPPSNPVYCTTGEDAPDAVEAVRAIAAGADAVRVTWLAPAQRAGRLTHYTLYIRELGKVGGEWSQRVEAADADEEGEAWREVRGLRERTLYELWVRAATAAGAGPPSRPVTAAPAPTMSPRISSIGRVVHAVLGARARLRCAAVGAPPLRWLWSPAPPGHSFTDAGDMIIHKVELQSAGNYTCSVRNGGGSDAAVLVLSVRTPPGAPVLRLNRAEVHALHLSWGPPPDGGASLLGYTIWWSREGVEGGEGVGGEVRSRRVPAGDSVQALGGLACGARYRVTMSAHNAVGESPHSAPLLARTRGDKAKAPPGKEFVWANSTCLRLNLLAWGGRCPVARWRLALRPREGGAWTDLHTEDGEAAQANNLRPGSWYEVRVVARSPAGDTSALYRAATLAPSGERLGEAVEVAAEGVRSAAEGAGVGASAGAWRAGLAPALVAAALGTLLAALAGVVLLRRRRAASCLRRECSLHEECAPPAHAHAHAQLYTTEPGKRNGKALPPPDGDIHEISPYATFSMSERGGGLGEGGGGCALHLRTFGRAEPLDLVCRLLKEKKKFGRPRDSESESSGSPCAACAADPYGPPSSSSRFTDTLPAVESSAEDTSYGAGSRGPRAAAPRRDRGTRQGAKGRRRRDQARHPSGPTVSSSTPASRALRTAYSPPRSSVRRLRRTKETRRHPGPRVPRRPRLLLPGSPTI</sequence>
<accession>A0ACC1DE96</accession>
<protein>
    <submittedName>
        <fullName evidence="1">Uncharacterized protein</fullName>
    </submittedName>
</protein>
<name>A0ACC1DE96_9NEOP</name>
<gene>
    <name evidence="1" type="ORF">K1T71_001559</name>
</gene>
<evidence type="ECO:0000313" key="1">
    <source>
        <dbReference type="EMBL" id="KAJ0182190.1"/>
    </source>
</evidence>
<dbReference type="EMBL" id="CM034389">
    <property type="protein sequence ID" value="KAJ0182190.1"/>
    <property type="molecule type" value="Genomic_DNA"/>
</dbReference>
<dbReference type="Proteomes" id="UP000824533">
    <property type="component" value="Linkage Group LG03"/>
</dbReference>
<proteinExistence type="predicted"/>
<evidence type="ECO:0000313" key="2">
    <source>
        <dbReference type="Proteomes" id="UP000824533"/>
    </source>
</evidence>
<organism evidence="1 2">
    <name type="scientific">Dendrolimus kikuchii</name>
    <dbReference type="NCBI Taxonomy" id="765133"/>
    <lineage>
        <taxon>Eukaryota</taxon>
        <taxon>Metazoa</taxon>
        <taxon>Ecdysozoa</taxon>
        <taxon>Arthropoda</taxon>
        <taxon>Hexapoda</taxon>
        <taxon>Insecta</taxon>
        <taxon>Pterygota</taxon>
        <taxon>Neoptera</taxon>
        <taxon>Endopterygota</taxon>
        <taxon>Lepidoptera</taxon>
        <taxon>Glossata</taxon>
        <taxon>Ditrysia</taxon>
        <taxon>Bombycoidea</taxon>
        <taxon>Lasiocampidae</taxon>
        <taxon>Dendrolimus</taxon>
    </lineage>
</organism>
<keyword evidence="2" id="KW-1185">Reference proteome</keyword>
<comment type="caution">
    <text evidence="1">The sequence shown here is derived from an EMBL/GenBank/DDBJ whole genome shotgun (WGS) entry which is preliminary data.</text>
</comment>
<reference evidence="1 2" key="1">
    <citation type="journal article" date="2021" name="Front. Genet.">
        <title>Chromosome-Level Genome Assembly Reveals Significant Gene Expansion in the Toll and IMD Signaling Pathways of Dendrolimus kikuchii.</title>
        <authorList>
            <person name="Zhou J."/>
            <person name="Wu P."/>
            <person name="Xiong Z."/>
            <person name="Liu N."/>
            <person name="Zhao N."/>
            <person name="Ji M."/>
            <person name="Qiu Y."/>
            <person name="Yang B."/>
        </authorList>
    </citation>
    <scope>NUCLEOTIDE SEQUENCE [LARGE SCALE GENOMIC DNA]</scope>
    <source>
        <strain evidence="1">Ann1</strain>
    </source>
</reference>